<keyword evidence="2 4" id="KW-0479">Metal-binding</keyword>
<dbReference type="OrthoDB" id="335174at2"/>
<keyword evidence="5" id="KW-0732">Signal</keyword>
<evidence type="ECO:0000256" key="3">
    <source>
        <dbReference type="ARBA" id="ARBA00023004"/>
    </source>
</evidence>
<reference evidence="8" key="1">
    <citation type="submission" date="2016-10" db="EMBL/GenBank/DDBJ databases">
        <authorList>
            <person name="Varghese N."/>
            <person name="Submissions S."/>
        </authorList>
    </citation>
    <scope>NUCLEOTIDE SEQUENCE [LARGE SCALE GENOMIC DNA]</scope>
    <source>
        <strain evidence="8">DSM 16477</strain>
    </source>
</reference>
<dbReference type="AlphaFoldDB" id="A0A1G7XSW2"/>
<organism evidence="7 8">
    <name type="scientific">Sulfitobacter delicatus</name>
    <dbReference type="NCBI Taxonomy" id="218672"/>
    <lineage>
        <taxon>Bacteria</taxon>
        <taxon>Pseudomonadati</taxon>
        <taxon>Pseudomonadota</taxon>
        <taxon>Alphaproteobacteria</taxon>
        <taxon>Rhodobacterales</taxon>
        <taxon>Roseobacteraceae</taxon>
        <taxon>Sulfitobacter</taxon>
    </lineage>
</organism>
<dbReference type="Gene3D" id="1.10.760.10">
    <property type="entry name" value="Cytochrome c-like domain"/>
    <property type="match status" value="1"/>
</dbReference>
<evidence type="ECO:0000259" key="6">
    <source>
        <dbReference type="PROSITE" id="PS51007"/>
    </source>
</evidence>
<evidence type="ECO:0000256" key="5">
    <source>
        <dbReference type="SAM" id="SignalP"/>
    </source>
</evidence>
<dbReference type="InterPro" id="IPR009056">
    <property type="entry name" value="Cyt_c-like_dom"/>
</dbReference>
<dbReference type="Proteomes" id="UP000199399">
    <property type="component" value="Unassembled WGS sequence"/>
</dbReference>
<sequence>MQLRLAAIASLSCALLSACTEGSIAEPDNVREGQRVYAKECAACHGASGEGAGPASLGLDVIPPDLTGLKQRNDGYFPREFVRRFVMGRLEKDDPTSPMPDFSSVGLRHVYPDGGADGEVLETDFANLLDYLEAIQE</sequence>
<keyword evidence="1 4" id="KW-0349">Heme</keyword>
<feature type="signal peptide" evidence="5">
    <location>
        <begin position="1"/>
        <end position="25"/>
    </location>
</feature>
<dbReference type="PROSITE" id="PS51007">
    <property type="entry name" value="CYTC"/>
    <property type="match status" value="1"/>
</dbReference>
<dbReference type="GO" id="GO:0046872">
    <property type="term" value="F:metal ion binding"/>
    <property type="evidence" value="ECO:0007669"/>
    <property type="project" value="UniProtKB-KW"/>
</dbReference>
<dbReference type="Pfam" id="PF00034">
    <property type="entry name" value="Cytochrom_C"/>
    <property type="match status" value="1"/>
</dbReference>
<evidence type="ECO:0000313" key="7">
    <source>
        <dbReference type="EMBL" id="SDG87315.1"/>
    </source>
</evidence>
<feature type="chain" id="PRO_5011775623" evidence="5">
    <location>
        <begin position="26"/>
        <end position="137"/>
    </location>
</feature>
<dbReference type="EMBL" id="FNBP01000013">
    <property type="protein sequence ID" value="SDG87315.1"/>
    <property type="molecule type" value="Genomic_DNA"/>
</dbReference>
<evidence type="ECO:0000256" key="4">
    <source>
        <dbReference type="PROSITE-ProRule" id="PRU00433"/>
    </source>
</evidence>
<dbReference type="GO" id="GO:0020037">
    <property type="term" value="F:heme binding"/>
    <property type="evidence" value="ECO:0007669"/>
    <property type="project" value="InterPro"/>
</dbReference>
<dbReference type="InterPro" id="IPR036909">
    <property type="entry name" value="Cyt_c-like_dom_sf"/>
</dbReference>
<dbReference type="GO" id="GO:0009055">
    <property type="term" value="F:electron transfer activity"/>
    <property type="evidence" value="ECO:0007669"/>
    <property type="project" value="InterPro"/>
</dbReference>
<dbReference type="STRING" id="218672.SAMN04489759_11350"/>
<protein>
    <submittedName>
        <fullName evidence="7">Cytochrome c</fullName>
    </submittedName>
</protein>
<proteinExistence type="predicted"/>
<evidence type="ECO:0000313" key="8">
    <source>
        <dbReference type="Proteomes" id="UP000199399"/>
    </source>
</evidence>
<dbReference type="PROSITE" id="PS51257">
    <property type="entry name" value="PROKAR_LIPOPROTEIN"/>
    <property type="match status" value="1"/>
</dbReference>
<feature type="domain" description="Cytochrome c" evidence="6">
    <location>
        <begin position="28"/>
        <end position="136"/>
    </location>
</feature>
<evidence type="ECO:0000256" key="2">
    <source>
        <dbReference type="ARBA" id="ARBA00022723"/>
    </source>
</evidence>
<evidence type="ECO:0000256" key="1">
    <source>
        <dbReference type="ARBA" id="ARBA00022617"/>
    </source>
</evidence>
<keyword evidence="3 4" id="KW-0408">Iron</keyword>
<keyword evidence="8" id="KW-1185">Reference proteome</keyword>
<name>A0A1G7XSW2_9RHOB</name>
<accession>A0A1G7XSW2</accession>
<dbReference type="SUPFAM" id="SSF46626">
    <property type="entry name" value="Cytochrome c"/>
    <property type="match status" value="1"/>
</dbReference>
<gene>
    <name evidence="7" type="ORF">SAMN04489759_11350</name>
</gene>